<dbReference type="SMART" id="SM00850">
    <property type="entry name" value="LytTR"/>
    <property type="match status" value="1"/>
</dbReference>
<dbReference type="PANTHER" id="PTHR37299">
    <property type="entry name" value="TRANSCRIPTIONAL REGULATOR-RELATED"/>
    <property type="match status" value="1"/>
</dbReference>
<dbReference type="PROSITE" id="PS50110">
    <property type="entry name" value="RESPONSE_REGULATORY"/>
    <property type="match status" value="1"/>
</dbReference>
<proteinExistence type="predicted"/>
<dbReference type="EMBL" id="DPMF01000191">
    <property type="protein sequence ID" value="HCV81006.1"/>
    <property type="molecule type" value="Genomic_DNA"/>
</dbReference>
<comment type="caution">
    <text evidence="1">Lacks conserved residue(s) required for the propagation of feature annotation.</text>
</comment>
<dbReference type="InterPro" id="IPR011006">
    <property type="entry name" value="CheY-like_superfamily"/>
</dbReference>
<dbReference type="GO" id="GO:0000156">
    <property type="term" value="F:phosphorelay response regulator activity"/>
    <property type="evidence" value="ECO:0007669"/>
    <property type="project" value="InterPro"/>
</dbReference>
<dbReference type="GO" id="GO:0003677">
    <property type="term" value="F:DNA binding"/>
    <property type="evidence" value="ECO:0007669"/>
    <property type="project" value="InterPro"/>
</dbReference>
<protein>
    <submittedName>
        <fullName evidence="4">LytTR family transcriptional regulator</fullName>
    </submittedName>
</protein>
<dbReference type="InterPro" id="IPR001789">
    <property type="entry name" value="Sig_transdc_resp-reg_receiver"/>
</dbReference>
<dbReference type="SUPFAM" id="SSF52172">
    <property type="entry name" value="CheY-like"/>
    <property type="match status" value="1"/>
</dbReference>
<reference evidence="4 5" key="1">
    <citation type="journal article" date="2018" name="Nat. Biotechnol.">
        <title>A standardized bacterial taxonomy based on genome phylogeny substantially revises the tree of life.</title>
        <authorList>
            <person name="Parks D.H."/>
            <person name="Chuvochina M."/>
            <person name="Waite D.W."/>
            <person name="Rinke C."/>
            <person name="Skarshewski A."/>
            <person name="Chaumeil P.A."/>
            <person name="Hugenholtz P."/>
        </authorList>
    </citation>
    <scope>NUCLEOTIDE SEQUENCE [LARGE SCALE GENOMIC DNA]</scope>
    <source>
        <strain evidence="4">UBA9359</strain>
    </source>
</reference>
<feature type="domain" description="Response regulatory" evidence="2">
    <location>
        <begin position="1"/>
        <end position="108"/>
    </location>
</feature>
<evidence type="ECO:0000313" key="4">
    <source>
        <dbReference type="EMBL" id="HCV81006.1"/>
    </source>
</evidence>
<dbReference type="Gene3D" id="2.40.50.1020">
    <property type="entry name" value="LytTr DNA-binding domain"/>
    <property type="match status" value="1"/>
</dbReference>
<dbReference type="PANTHER" id="PTHR37299:SF1">
    <property type="entry name" value="STAGE 0 SPORULATION PROTEIN A HOMOLOG"/>
    <property type="match status" value="1"/>
</dbReference>
<sequence>MIRMIQEVFGEYDDYHCVGLSESFEKSMNPILKYHPDILFINVDQQCCNGSPYSFCKEVQEFSGKEILFVALSVEMLKAYMAIKNKFYDFLLKPGEEAELRKTALGILLNKERENSEKTICLKSYKDYTLIKTNDIIYLEADNNTTDFVLCDNRRISAFKTLKTFEDALSENFVRIHHKYIVNSKYISKISFGKQICILSTKTKDISP</sequence>
<dbReference type="PROSITE" id="PS50930">
    <property type="entry name" value="HTH_LYTTR"/>
    <property type="match status" value="1"/>
</dbReference>
<comment type="caution">
    <text evidence="4">The sequence shown here is derived from an EMBL/GenBank/DDBJ whole genome shotgun (WGS) entry which is preliminary data.</text>
</comment>
<gene>
    <name evidence="4" type="ORF">DGQ38_08160</name>
</gene>
<name>A0A3D5J165_9FLAO</name>
<dbReference type="InterPro" id="IPR007492">
    <property type="entry name" value="LytTR_DNA-bd_dom"/>
</dbReference>
<dbReference type="Pfam" id="PF04397">
    <property type="entry name" value="LytTR"/>
    <property type="match status" value="1"/>
</dbReference>
<evidence type="ECO:0000313" key="5">
    <source>
        <dbReference type="Proteomes" id="UP000264330"/>
    </source>
</evidence>
<accession>A0A3D5J165</accession>
<feature type="domain" description="HTH LytTR-type" evidence="3">
    <location>
        <begin position="120"/>
        <end position="208"/>
    </location>
</feature>
<evidence type="ECO:0000256" key="1">
    <source>
        <dbReference type="PROSITE-ProRule" id="PRU00169"/>
    </source>
</evidence>
<dbReference type="Proteomes" id="UP000264330">
    <property type="component" value="Unassembled WGS sequence"/>
</dbReference>
<evidence type="ECO:0000259" key="2">
    <source>
        <dbReference type="PROSITE" id="PS50110"/>
    </source>
</evidence>
<dbReference type="OMA" id="CEDHIRE"/>
<evidence type="ECO:0000259" key="3">
    <source>
        <dbReference type="PROSITE" id="PS50930"/>
    </source>
</evidence>
<dbReference type="AlphaFoldDB" id="A0A3D5J165"/>
<dbReference type="InterPro" id="IPR046947">
    <property type="entry name" value="LytR-like"/>
</dbReference>
<organism evidence="4 5">
    <name type="scientific">Zunongwangia profunda</name>
    <dbReference type="NCBI Taxonomy" id="398743"/>
    <lineage>
        <taxon>Bacteria</taxon>
        <taxon>Pseudomonadati</taxon>
        <taxon>Bacteroidota</taxon>
        <taxon>Flavobacteriia</taxon>
        <taxon>Flavobacteriales</taxon>
        <taxon>Flavobacteriaceae</taxon>
        <taxon>Zunongwangia</taxon>
    </lineage>
</organism>